<comment type="similarity">
    <text evidence="2">Belongs to the NAD(P)-dependent epimerase/dehydratase family.</text>
</comment>
<evidence type="ECO:0000313" key="5">
    <source>
        <dbReference type="Proteomes" id="UP000048926"/>
    </source>
</evidence>
<evidence type="ECO:0000259" key="3">
    <source>
        <dbReference type="Pfam" id="PF01370"/>
    </source>
</evidence>
<evidence type="ECO:0000256" key="1">
    <source>
        <dbReference type="ARBA" id="ARBA00005125"/>
    </source>
</evidence>
<dbReference type="Gene3D" id="3.90.25.10">
    <property type="entry name" value="UDP-galactose 4-epimerase, domain 1"/>
    <property type="match status" value="1"/>
</dbReference>
<evidence type="ECO:0000256" key="2">
    <source>
        <dbReference type="ARBA" id="ARBA00007637"/>
    </source>
</evidence>
<comment type="pathway">
    <text evidence="1">Bacterial outer membrane biogenesis; LPS O-antigen biosynthesis.</text>
</comment>
<dbReference type="GO" id="GO:0008460">
    <property type="term" value="F:dTDP-glucose 4,6-dehydratase activity"/>
    <property type="evidence" value="ECO:0007669"/>
    <property type="project" value="UniProtKB-EC"/>
</dbReference>
<dbReference type="AlphaFoldDB" id="A0A0M6Y2S4"/>
<dbReference type="Pfam" id="PF01370">
    <property type="entry name" value="Epimerase"/>
    <property type="match status" value="1"/>
</dbReference>
<dbReference type="PANTHER" id="PTHR43000">
    <property type="entry name" value="DTDP-D-GLUCOSE 4,6-DEHYDRATASE-RELATED"/>
    <property type="match status" value="1"/>
</dbReference>
<dbReference type="SUPFAM" id="SSF51735">
    <property type="entry name" value="NAD(P)-binding Rossmann-fold domains"/>
    <property type="match status" value="1"/>
</dbReference>
<dbReference type="Proteomes" id="UP000048926">
    <property type="component" value="Unassembled WGS sequence"/>
</dbReference>
<dbReference type="STRING" id="187304.B0E33_19845"/>
<sequence length="334" mass="36842">MEHCAKTVAPKQNISFRKIVVTGGLGFIGSKVFRRVARMANVAETVILDRVSYAADFRRLAPIGEAGDLPVIRGDIRSPIDVAAALYECDAVIHLAAETHVPRSFADPELFFDVNVTGTETLLKGAQDAGVKHFIHVSTDEVYGPAMEEVRETAPMRPTTPYATSKAMAEEAVMMAAQNGLRSTILRPTNAVGTGQNPEKLFPRFVMQALKGQKLTIEGTGAQERSFLPVSDLAAAIGLVLNTQDEQALEIFNVSGEEDLSVLEVARRVCEITGVSTGLHFIRDRVTNDAAYRIDDSRLRSLGYRQKSSVDQELRAIYREMRARVRRFADEERF</sequence>
<evidence type="ECO:0000313" key="4">
    <source>
        <dbReference type="EMBL" id="CTQ43587.1"/>
    </source>
</evidence>
<dbReference type="EMBL" id="CXST01000001">
    <property type="protein sequence ID" value="CTQ43587.1"/>
    <property type="molecule type" value="Genomic_DNA"/>
</dbReference>
<proteinExistence type="inferred from homology"/>
<gene>
    <name evidence="4" type="primary">rffG_2</name>
    <name evidence="4" type="ORF">LAL4801_02027</name>
</gene>
<dbReference type="InterPro" id="IPR036291">
    <property type="entry name" value="NAD(P)-bd_dom_sf"/>
</dbReference>
<reference evidence="5" key="1">
    <citation type="submission" date="2015-07" db="EMBL/GenBank/DDBJ databases">
        <authorList>
            <person name="Rodrigo-Torres Lidia"/>
            <person name="Arahal R.David."/>
        </authorList>
    </citation>
    <scope>NUCLEOTIDE SEQUENCE [LARGE SCALE GENOMIC DNA]</scope>
    <source>
        <strain evidence="5">CECT 4801</strain>
    </source>
</reference>
<dbReference type="EC" id="4.2.1.46" evidence="4"/>
<organism evidence="4 5">
    <name type="scientific">Roseibium aggregatum</name>
    <dbReference type="NCBI Taxonomy" id="187304"/>
    <lineage>
        <taxon>Bacteria</taxon>
        <taxon>Pseudomonadati</taxon>
        <taxon>Pseudomonadota</taxon>
        <taxon>Alphaproteobacteria</taxon>
        <taxon>Hyphomicrobiales</taxon>
        <taxon>Stappiaceae</taxon>
        <taxon>Roseibium</taxon>
    </lineage>
</organism>
<keyword evidence="5" id="KW-1185">Reference proteome</keyword>
<dbReference type="RefSeq" id="WP_055655777.1">
    <property type="nucleotide sequence ID" value="NZ_CXST01000001.1"/>
</dbReference>
<name>A0A0M6Y2S4_9HYPH</name>
<dbReference type="Gene3D" id="3.40.50.720">
    <property type="entry name" value="NAD(P)-binding Rossmann-like Domain"/>
    <property type="match status" value="1"/>
</dbReference>
<protein>
    <submittedName>
        <fullName evidence="4">dTDP-glucose 4,6-dehydratase 2</fullName>
        <ecNumber evidence="4">4.2.1.46</ecNumber>
    </submittedName>
</protein>
<accession>A0A0M6Y2S4</accession>
<dbReference type="InterPro" id="IPR001509">
    <property type="entry name" value="Epimerase_deHydtase"/>
</dbReference>
<feature type="domain" description="NAD-dependent epimerase/dehydratase" evidence="3">
    <location>
        <begin position="19"/>
        <end position="254"/>
    </location>
</feature>
<keyword evidence="4" id="KW-0456">Lyase</keyword>